<organism evidence="1 3">
    <name type="scientific">Klebsiella pneumoniae</name>
    <dbReference type="NCBI Taxonomy" id="573"/>
    <lineage>
        <taxon>Bacteria</taxon>
        <taxon>Pseudomonadati</taxon>
        <taxon>Pseudomonadota</taxon>
        <taxon>Gammaproteobacteria</taxon>
        <taxon>Enterobacterales</taxon>
        <taxon>Enterobacteriaceae</taxon>
        <taxon>Klebsiella/Raoultella group</taxon>
        <taxon>Klebsiella</taxon>
        <taxon>Klebsiella pneumoniae complex</taxon>
    </lineage>
</organism>
<evidence type="ECO:0000313" key="2">
    <source>
        <dbReference type="EMBL" id="STW46898.1"/>
    </source>
</evidence>
<reference evidence="1 3" key="1">
    <citation type="submission" date="2018-06" db="EMBL/GenBank/DDBJ databases">
        <authorList>
            <consortium name="Pathogen Informatics"/>
            <person name="Doyle S."/>
        </authorList>
    </citation>
    <scope>NUCLEOTIDE SEQUENCE [LARGE SCALE GENOMIC DNA]</scope>
    <source>
        <strain evidence="1 3">NCTC9617</strain>
    </source>
</reference>
<protein>
    <submittedName>
        <fullName evidence="1">Uncharacterized protein</fullName>
    </submittedName>
</protein>
<dbReference type="AlphaFoldDB" id="A0A378F0K3"/>
<proteinExistence type="predicted"/>
<evidence type="ECO:0000313" key="3">
    <source>
        <dbReference type="Proteomes" id="UP000255167"/>
    </source>
</evidence>
<sequence>MLPWLLFLPEPSKWMSLILAPALRKKYLQ</sequence>
<accession>A0A378F0K3</accession>
<dbReference type="EMBL" id="UGNC01000005">
    <property type="protein sequence ID" value="STW46898.1"/>
    <property type="molecule type" value="Genomic_DNA"/>
</dbReference>
<evidence type="ECO:0000313" key="1">
    <source>
        <dbReference type="EMBL" id="STW38532.1"/>
    </source>
</evidence>
<dbReference type="EMBL" id="UGNC01000002">
    <property type="protein sequence ID" value="STW38532.1"/>
    <property type="molecule type" value="Genomic_DNA"/>
</dbReference>
<name>A0A378F0K3_KLEPN</name>
<dbReference type="Proteomes" id="UP000255167">
    <property type="component" value="Unassembled WGS sequence"/>
</dbReference>
<gene>
    <name evidence="1" type="ORF">NCTC9617_00045</name>
    <name evidence="2" type="ORF">NCTC9617_03429</name>
</gene>